<evidence type="ECO:0000256" key="1">
    <source>
        <dbReference type="SAM" id="SignalP"/>
    </source>
</evidence>
<evidence type="ECO:0000313" key="3">
    <source>
        <dbReference type="Proteomes" id="UP000238413"/>
    </source>
</evidence>
<keyword evidence="1" id="KW-0732">Signal</keyword>
<evidence type="ECO:0008006" key="4">
    <source>
        <dbReference type="Google" id="ProtNLM"/>
    </source>
</evidence>
<dbReference type="EMBL" id="CP026652">
    <property type="protein sequence ID" value="AVH57398.1"/>
    <property type="molecule type" value="Genomic_DNA"/>
</dbReference>
<sequence length="116" mass="11975">MKKHLAVLISGGALAVSVLGLQGEAMAASTVGDISVKAHPSGCTYSKYNPDGHQGAIANCSKSNGGHYKAIVVCKRYLDGSKVTRESATWKSSGDSIVWCPPETFSVSAGVMTKAS</sequence>
<reference evidence="2 3" key="1">
    <citation type="submission" date="2018-02" db="EMBL/GenBank/DDBJ databases">
        <title>Complete genome sequence of Streptomyces dengpaensis, the producer of angucyclines.</title>
        <authorList>
            <person name="Yumei L."/>
        </authorList>
    </citation>
    <scope>NUCLEOTIDE SEQUENCE [LARGE SCALE GENOMIC DNA]</scope>
    <source>
        <strain evidence="2 3">XZHG99</strain>
    </source>
</reference>
<protein>
    <recommendedName>
        <fullName evidence="4">Secreted protein</fullName>
    </recommendedName>
</protein>
<dbReference type="RefSeq" id="WP_099506773.1">
    <property type="nucleotide sequence ID" value="NZ_CP026652.1"/>
</dbReference>
<proteinExistence type="predicted"/>
<dbReference type="Proteomes" id="UP000238413">
    <property type="component" value="Chromosome"/>
</dbReference>
<keyword evidence="3" id="KW-1185">Reference proteome</keyword>
<gene>
    <name evidence="2" type="ORF">C4B68_18260</name>
</gene>
<feature type="chain" id="PRO_5047277332" description="Secreted protein" evidence="1">
    <location>
        <begin position="28"/>
        <end position="116"/>
    </location>
</feature>
<name>A0ABM6SRR4_9ACTN</name>
<evidence type="ECO:0000313" key="2">
    <source>
        <dbReference type="EMBL" id="AVH57398.1"/>
    </source>
</evidence>
<feature type="signal peptide" evidence="1">
    <location>
        <begin position="1"/>
        <end position="27"/>
    </location>
</feature>
<organism evidence="2 3">
    <name type="scientific">Streptomyces dengpaensis</name>
    <dbReference type="NCBI Taxonomy" id="2049881"/>
    <lineage>
        <taxon>Bacteria</taxon>
        <taxon>Bacillati</taxon>
        <taxon>Actinomycetota</taxon>
        <taxon>Actinomycetes</taxon>
        <taxon>Kitasatosporales</taxon>
        <taxon>Streptomycetaceae</taxon>
        <taxon>Streptomyces</taxon>
    </lineage>
</organism>
<accession>A0ABM6SRR4</accession>